<accession>A0A1Q2KZH6</accession>
<dbReference type="InterPro" id="IPR027417">
    <property type="entry name" value="P-loop_NTPase"/>
</dbReference>
<dbReference type="PROSITE" id="PS51193">
    <property type="entry name" value="HELICASE_ATP_BIND_2"/>
    <property type="match status" value="1"/>
</dbReference>
<feature type="domain" description="Helicase ATP-binding" evidence="5">
    <location>
        <begin position="28"/>
        <end position="302"/>
    </location>
</feature>
<dbReference type="SUPFAM" id="SSF52540">
    <property type="entry name" value="P-loop containing nucleoside triphosphate hydrolases"/>
    <property type="match status" value="1"/>
</dbReference>
<dbReference type="Pfam" id="PF13307">
    <property type="entry name" value="Helicase_C_2"/>
    <property type="match status" value="1"/>
</dbReference>
<dbReference type="InterPro" id="IPR006555">
    <property type="entry name" value="ATP-dep_Helicase_C"/>
</dbReference>
<evidence type="ECO:0000313" key="7">
    <source>
        <dbReference type="Proteomes" id="UP000188184"/>
    </source>
</evidence>
<keyword evidence="6" id="KW-0347">Helicase</keyword>
<name>A0A1Q2KZH6_9BACL</name>
<dbReference type="Proteomes" id="UP000188184">
    <property type="component" value="Chromosome"/>
</dbReference>
<proteinExistence type="inferred from homology"/>
<sequence>MKQSMPFPLSKEKTFFESLNDWIGDIFYDELPEKGYELRDEQIFMAFQVEQALKEKSVLFAEAGVGTGKTLAYLLPAIAYARYTGKPALIACADETLIDQLIKKGGDLDRLDELFGLNLDVRTAKSRDQYLCLQRLEAAQKVSNEEFLEDVEVSLPDFVFGNGSMQSIHPYGDRSDYPELTDDQWQQINYHPVYNCSACELRNRCGQTLHRKAYREATDLVICSHDFLMEHLWTKEARVREGQSPLLPETSLIVLDEGHLLEFAAQRALTHEVQENTLVNVTDRLMSDGVRVETLQLIEQAVDLHSDFFRLLRKQAEDSGEDRRSIRKSPELLQLGKTTVTVLEAILEELVFESELYTIPEYDLRIAEEYFEQYIFSMNLFTEEGDAVNWFEEKDGTETLVIMPRLVTDILQEKLFNGHLPIVFSSATLSVQKNFNYIAASLGIDDYQAFSVPSPFDYADVMKIRSHPVLQEEKQTVLEQLLAADEQTLILFRSRSEMAVFKETISPELQKRIEFEGDRELSAVVRDFQEKKFSILCSYHLWEGLDLPGDMLTKVVIVDLPYPPKDPVFDAKRKFAANPIEEIDLPFMQLRLQQGIGRLIRTSRDKGIIHLLLNEEEWNIRHLWEPVLPVVPVNN</sequence>
<comment type="similarity">
    <text evidence="4">Belongs to the helicase family. DinG subfamily.</text>
</comment>
<evidence type="ECO:0000259" key="5">
    <source>
        <dbReference type="PROSITE" id="PS51193"/>
    </source>
</evidence>
<dbReference type="GO" id="GO:0005524">
    <property type="term" value="F:ATP binding"/>
    <property type="evidence" value="ECO:0007669"/>
    <property type="project" value="UniProtKB-KW"/>
</dbReference>
<keyword evidence="1" id="KW-0547">Nucleotide-binding</keyword>
<dbReference type="GO" id="GO:0003676">
    <property type="term" value="F:nucleic acid binding"/>
    <property type="evidence" value="ECO:0007669"/>
    <property type="project" value="InterPro"/>
</dbReference>
<dbReference type="AlphaFoldDB" id="A0A1Q2KZH6"/>
<evidence type="ECO:0000256" key="2">
    <source>
        <dbReference type="ARBA" id="ARBA00022801"/>
    </source>
</evidence>
<dbReference type="RefSeq" id="WP_077589488.1">
    <property type="nucleotide sequence ID" value="NZ_CP019640.1"/>
</dbReference>
<evidence type="ECO:0000256" key="1">
    <source>
        <dbReference type="ARBA" id="ARBA00022741"/>
    </source>
</evidence>
<dbReference type="KEGG" id="pmar:B0X71_11240"/>
<dbReference type="InterPro" id="IPR014001">
    <property type="entry name" value="Helicase_ATP-bd"/>
</dbReference>
<keyword evidence="7" id="KW-1185">Reference proteome</keyword>
<evidence type="ECO:0000256" key="3">
    <source>
        <dbReference type="ARBA" id="ARBA00022840"/>
    </source>
</evidence>
<dbReference type="GO" id="GO:0003678">
    <property type="term" value="F:DNA helicase activity"/>
    <property type="evidence" value="ECO:0007669"/>
    <property type="project" value="TreeGrafter"/>
</dbReference>
<evidence type="ECO:0000313" key="6">
    <source>
        <dbReference type="EMBL" id="AQQ53591.1"/>
    </source>
</evidence>
<dbReference type="Gene3D" id="3.40.50.300">
    <property type="entry name" value="P-loop containing nucleotide triphosphate hydrolases"/>
    <property type="match status" value="2"/>
</dbReference>
<keyword evidence="2" id="KW-0378">Hydrolase</keyword>
<dbReference type="InterPro" id="IPR014013">
    <property type="entry name" value="Helic_SF1/SF2_ATP-bd_DinG/Rad3"/>
</dbReference>
<dbReference type="InterPro" id="IPR045028">
    <property type="entry name" value="DinG/Rad3-like"/>
</dbReference>
<protein>
    <submittedName>
        <fullName evidence="6">ATP-dependent helicase</fullName>
    </submittedName>
</protein>
<dbReference type="PANTHER" id="PTHR11472:SF57">
    <property type="entry name" value="ATP-DEPENDENT HELICASE YPVA-RELATED"/>
    <property type="match status" value="1"/>
</dbReference>
<evidence type="ECO:0000256" key="4">
    <source>
        <dbReference type="ARBA" id="ARBA00038058"/>
    </source>
</evidence>
<dbReference type="PANTHER" id="PTHR11472">
    <property type="entry name" value="DNA REPAIR DEAD HELICASE RAD3/XP-D SUBFAMILY MEMBER"/>
    <property type="match status" value="1"/>
</dbReference>
<organism evidence="6 7">
    <name type="scientific">Planococcus lenghuensis</name>
    <dbReference type="NCBI Taxonomy" id="2213202"/>
    <lineage>
        <taxon>Bacteria</taxon>
        <taxon>Bacillati</taxon>
        <taxon>Bacillota</taxon>
        <taxon>Bacilli</taxon>
        <taxon>Bacillales</taxon>
        <taxon>Caryophanaceae</taxon>
        <taxon>Planococcus</taxon>
    </lineage>
</organism>
<dbReference type="OrthoDB" id="9803913at2"/>
<dbReference type="SMART" id="SM00487">
    <property type="entry name" value="DEXDc"/>
    <property type="match status" value="1"/>
</dbReference>
<dbReference type="SMART" id="SM00491">
    <property type="entry name" value="HELICc2"/>
    <property type="match status" value="1"/>
</dbReference>
<gene>
    <name evidence="6" type="ORF">B0X71_11240</name>
</gene>
<keyword evidence="3" id="KW-0067">ATP-binding</keyword>
<dbReference type="GO" id="GO:0016818">
    <property type="term" value="F:hydrolase activity, acting on acid anhydrides, in phosphorus-containing anhydrides"/>
    <property type="evidence" value="ECO:0007669"/>
    <property type="project" value="InterPro"/>
</dbReference>
<dbReference type="EMBL" id="CP019640">
    <property type="protein sequence ID" value="AQQ53591.1"/>
    <property type="molecule type" value="Genomic_DNA"/>
</dbReference>
<dbReference type="GO" id="GO:0006139">
    <property type="term" value="P:nucleobase-containing compound metabolic process"/>
    <property type="evidence" value="ECO:0007669"/>
    <property type="project" value="InterPro"/>
</dbReference>
<reference evidence="6 7" key="1">
    <citation type="submission" date="2017-02" db="EMBL/GenBank/DDBJ databases">
        <title>The complete genomic sequence of a novel cold adapted crude oil-degrading bacterium Planococcus qaidamina Y42.</title>
        <authorList>
            <person name="Yang R."/>
        </authorList>
    </citation>
    <scope>NUCLEOTIDE SEQUENCE [LARGE SCALE GENOMIC DNA]</scope>
    <source>
        <strain evidence="6 7">Y42</strain>
    </source>
</reference>